<dbReference type="InterPro" id="IPR050640">
    <property type="entry name" value="Bact_2-comp_sensor_kinase"/>
</dbReference>
<evidence type="ECO:0000256" key="8">
    <source>
        <dbReference type="SAM" id="Phobius"/>
    </source>
</evidence>
<evidence type="ECO:0000256" key="3">
    <source>
        <dbReference type="ARBA" id="ARBA00012438"/>
    </source>
</evidence>
<dbReference type="PROSITE" id="PS50885">
    <property type="entry name" value="HAMP"/>
    <property type="match status" value="1"/>
</dbReference>
<evidence type="ECO:0000256" key="7">
    <source>
        <dbReference type="ARBA" id="ARBA00023012"/>
    </source>
</evidence>
<dbReference type="InterPro" id="IPR003594">
    <property type="entry name" value="HATPase_dom"/>
</dbReference>
<dbReference type="RefSeq" id="WP_208428780.1">
    <property type="nucleotide sequence ID" value="NZ_JAEPRJ010000001.1"/>
</dbReference>
<evidence type="ECO:0000256" key="6">
    <source>
        <dbReference type="ARBA" id="ARBA00022777"/>
    </source>
</evidence>
<protein>
    <recommendedName>
        <fullName evidence="3">histidine kinase</fullName>
        <ecNumber evidence="3">2.7.13.3</ecNumber>
    </recommendedName>
</protein>
<dbReference type="CDD" id="cd06225">
    <property type="entry name" value="HAMP"/>
    <property type="match status" value="1"/>
</dbReference>
<dbReference type="Gene3D" id="3.30.565.10">
    <property type="entry name" value="Histidine kinase-like ATPase, C-terminal domain"/>
    <property type="match status" value="1"/>
</dbReference>
<dbReference type="InterPro" id="IPR036890">
    <property type="entry name" value="HATPase_C_sf"/>
</dbReference>
<dbReference type="SMART" id="SM00304">
    <property type="entry name" value="HAMP"/>
    <property type="match status" value="1"/>
</dbReference>
<dbReference type="Proteomes" id="UP000604730">
    <property type="component" value="Unassembled WGS sequence"/>
</dbReference>
<keyword evidence="5" id="KW-0808">Transferase</keyword>
<organism evidence="10 11">
    <name type="scientific">Catonella massiliensis</name>
    <dbReference type="NCBI Taxonomy" id="2799636"/>
    <lineage>
        <taxon>Bacteria</taxon>
        <taxon>Bacillati</taxon>
        <taxon>Bacillota</taxon>
        <taxon>Clostridia</taxon>
        <taxon>Lachnospirales</taxon>
        <taxon>Lachnospiraceae</taxon>
        <taxon>Catonella</taxon>
    </lineage>
</organism>
<evidence type="ECO:0000313" key="10">
    <source>
        <dbReference type="EMBL" id="MBK5897286.1"/>
    </source>
</evidence>
<accession>A0ABS1IZG7</accession>
<dbReference type="PANTHER" id="PTHR34220">
    <property type="entry name" value="SENSOR HISTIDINE KINASE YPDA"/>
    <property type="match status" value="1"/>
</dbReference>
<keyword evidence="7" id="KW-0902">Two-component regulatory system</keyword>
<evidence type="ECO:0000259" key="9">
    <source>
        <dbReference type="PROSITE" id="PS50885"/>
    </source>
</evidence>
<feature type="domain" description="HAMP" evidence="9">
    <location>
        <begin position="303"/>
        <end position="355"/>
    </location>
</feature>
<evidence type="ECO:0000256" key="5">
    <source>
        <dbReference type="ARBA" id="ARBA00022679"/>
    </source>
</evidence>
<evidence type="ECO:0000256" key="1">
    <source>
        <dbReference type="ARBA" id="ARBA00000085"/>
    </source>
</evidence>
<dbReference type="PANTHER" id="PTHR34220:SF7">
    <property type="entry name" value="SENSOR HISTIDINE KINASE YPDA"/>
    <property type="match status" value="1"/>
</dbReference>
<feature type="transmembrane region" description="Helical" evidence="8">
    <location>
        <begin position="280"/>
        <end position="301"/>
    </location>
</feature>
<comment type="catalytic activity">
    <reaction evidence="1">
        <text>ATP + protein L-histidine = ADP + protein N-phospho-L-histidine.</text>
        <dbReference type="EC" id="2.7.13.3"/>
    </reaction>
</comment>
<evidence type="ECO:0000313" key="11">
    <source>
        <dbReference type="Proteomes" id="UP000604730"/>
    </source>
</evidence>
<dbReference type="Pfam" id="PF06580">
    <property type="entry name" value="His_kinase"/>
    <property type="match status" value="1"/>
</dbReference>
<dbReference type="Gene3D" id="6.10.340.10">
    <property type="match status" value="1"/>
</dbReference>
<keyword evidence="8" id="KW-0472">Membrane</keyword>
<gene>
    <name evidence="10" type="ORF">JJN12_05715</name>
</gene>
<comment type="subcellular location">
    <subcellularLocation>
        <location evidence="2">Membrane</location>
    </subcellularLocation>
</comment>
<evidence type="ECO:0000256" key="4">
    <source>
        <dbReference type="ARBA" id="ARBA00022553"/>
    </source>
</evidence>
<dbReference type="InterPro" id="IPR010559">
    <property type="entry name" value="Sig_transdc_His_kin_internal"/>
</dbReference>
<reference evidence="10 11" key="1">
    <citation type="submission" date="2021-01" db="EMBL/GenBank/DDBJ databases">
        <title>Isolation and description of Catonella massiliensis sp. nov., a novel Catonella species, isolated from a stable periodontitis subject.</title>
        <authorList>
            <person name="Antezack A."/>
            <person name="Boxberger M."/>
            <person name="La Scola B."/>
            <person name="Monnet-Corti V."/>
        </authorList>
    </citation>
    <scope>NUCLEOTIDE SEQUENCE [LARGE SCALE GENOMIC DNA]</scope>
    <source>
        <strain evidence="10 11">Marseille-Q4567</strain>
    </source>
</reference>
<feature type="transmembrane region" description="Helical" evidence="8">
    <location>
        <begin position="12"/>
        <end position="36"/>
    </location>
</feature>
<dbReference type="SMART" id="SM00387">
    <property type="entry name" value="HATPase_c"/>
    <property type="match status" value="1"/>
</dbReference>
<dbReference type="EC" id="2.7.13.3" evidence="3"/>
<keyword evidence="4" id="KW-0597">Phosphoprotein</keyword>
<dbReference type="Pfam" id="PF00672">
    <property type="entry name" value="HAMP"/>
    <property type="match status" value="1"/>
</dbReference>
<dbReference type="EMBL" id="JAEPRJ010000001">
    <property type="protein sequence ID" value="MBK5897286.1"/>
    <property type="molecule type" value="Genomic_DNA"/>
</dbReference>
<dbReference type="InterPro" id="IPR003660">
    <property type="entry name" value="HAMP_dom"/>
</dbReference>
<sequence>MKLRKRTLKKELMRTLLGTAIVIFFLVGGVLSFFMLKQSLKYRIDDLNFYLNSIKGQIDGYMGFLEDSVLSLRRSEEIERFLKEGTTDKDNISRVLDKSVNLFSSSNLVGDIYPFVKDLYIVSNNKKMVGTHFYYTSYLNEKDKQYRIKNILEEYISENRRFSYYTTGDDLELYFTIYDEELEKEGYGIAVLSKTAINYIVNILEEKYTSFAYMFKDETDKILMGRSIPLISSLDIKGNNGDVEYENHTYIYNMSKNSFGLSSCMVVPYRRLFIMAVEDFGTIIFIFISLIIGIILVILYISDKLVSPLSTIVLKMKQVGKGDFRTKLDTYEILELDEISVSFNEMTDKISHLIKEVYEAGLLIKEARIKYLQAQINPHFMFNVLSMIAIRLKLNKDEELYKMVQAFAGLMRGKLFRKDEIEIRINEEIEIAEFYLYLSKERFKNKVSYEINWEDEKLKTLFIPKLCIEPVVENAMIHGIEPKDDRGYINVKIEQQNNEVLLITVADNGVGFDKDKVISGEKEGSPKVGLMNINRLINNLYGSEYGIEVESKIGKGTKVIIKLPYLEESCHNFKNSEIF</sequence>
<dbReference type="Pfam" id="PF02518">
    <property type="entry name" value="HATPase_c"/>
    <property type="match status" value="1"/>
</dbReference>
<proteinExistence type="predicted"/>
<keyword evidence="8" id="KW-0812">Transmembrane</keyword>
<name>A0ABS1IZG7_9FIRM</name>
<keyword evidence="11" id="KW-1185">Reference proteome</keyword>
<dbReference type="SUPFAM" id="SSF55874">
    <property type="entry name" value="ATPase domain of HSP90 chaperone/DNA topoisomerase II/histidine kinase"/>
    <property type="match status" value="1"/>
</dbReference>
<evidence type="ECO:0000256" key="2">
    <source>
        <dbReference type="ARBA" id="ARBA00004370"/>
    </source>
</evidence>
<comment type="caution">
    <text evidence="10">The sequence shown here is derived from an EMBL/GenBank/DDBJ whole genome shotgun (WGS) entry which is preliminary data.</text>
</comment>
<dbReference type="GO" id="GO:0016301">
    <property type="term" value="F:kinase activity"/>
    <property type="evidence" value="ECO:0007669"/>
    <property type="project" value="UniProtKB-KW"/>
</dbReference>
<dbReference type="PRINTS" id="PR00344">
    <property type="entry name" value="BCTRLSENSOR"/>
</dbReference>
<dbReference type="InterPro" id="IPR004358">
    <property type="entry name" value="Sig_transdc_His_kin-like_C"/>
</dbReference>
<keyword evidence="6 10" id="KW-0418">Kinase</keyword>
<keyword evidence="8" id="KW-1133">Transmembrane helix</keyword>